<dbReference type="EMBL" id="JBJVNE010000014">
    <property type="protein sequence ID" value="MFM9649841.1"/>
    <property type="molecule type" value="Genomic_DNA"/>
</dbReference>
<protein>
    <recommendedName>
        <fullName evidence="3">DUF2591 domain-containing protein</fullName>
    </recommendedName>
</protein>
<reference evidence="1 2" key="1">
    <citation type="submission" date="2024-12" db="EMBL/GenBank/DDBJ databases">
        <title>Forecasting of Potato common scab and diversities of Pathogenic streptomyces spp. in china.</title>
        <authorList>
            <person name="Handique U."/>
            <person name="Wu J."/>
        </authorList>
    </citation>
    <scope>NUCLEOTIDE SEQUENCE [LARGE SCALE GENOMIC DNA]</scope>
    <source>
        <strain evidence="1 2">ZRIMU1585</strain>
    </source>
</reference>
<dbReference type="Proteomes" id="UP001631993">
    <property type="component" value="Unassembled WGS sequence"/>
</dbReference>
<proteinExistence type="predicted"/>
<keyword evidence="2" id="KW-1185">Reference proteome</keyword>
<evidence type="ECO:0000313" key="2">
    <source>
        <dbReference type="Proteomes" id="UP001631993"/>
    </source>
</evidence>
<gene>
    <name evidence="1" type="ORF">ACKI1S_27295</name>
</gene>
<sequence length="116" mass="12903">MRDLTVETRQQENRTPVAAGLALTPPLGQDYWSHRVRITDRQAIVAFPKFSSIGIGFAVEAEDWNCNLPYRCDAEEIYEHIEPNKGDDAISRETCIAAIRLLQGAIQAQQEGSSDG</sequence>
<accession>A0ABW9IPL0</accession>
<name>A0ABW9IPL0_STRGJ</name>
<comment type="caution">
    <text evidence="1">The sequence shown here is derived from an EMBL/GenBank/DDBJ whole genome shotgun (WGS) entry which is preliminary data.</text>
</comment>
<organism evidence="1 2">
    <name type="scientific">Streptomyces galilaeus</name>
    <dbReference type="NCBI Taxonomy" id="33899"/>
    <lineage>
        <taxon>Bacteria</taxon>
        <taxon>Bacillati</taxon>
        <taxon>Actinomycetota</taxon>
        <taxon>Actinomycetes</taxon>
        <taxon>Kitasatosporales</taxon>
        <taxon>Streptomycetaceae</taxon>
        <taxon>Streptomyces</taxon>
    </lineage>
</organism>
<evidence type="ECO:0008006" key="3">
    <source>
        <dbReference type="Google" id="ProtNLM"/>
    </source>
</evidence>
<evidence type="ECO:0000313" key="1">
    <source>
        <dbReference type="EMBL" id="MFM9649841.1"/>
    </source>
</evidence>
<dbReference type="RefSeq" id="WP_369279763.1">
    <property type="nucleotide sequence ID" value="NZ_JBJVMW010000010.1"/>
</dbReference>